<proteinExistence type="predicted"/>
<protein>
    <submittedName>
        <fullName evidence="2">Uncharacterized protein</fullName>
    </submittedName>
</protein>
<reference evidence="2 3" key="1">
    <citation type="submission" date="2014-04" db="EMBL/GenBank/DDBJ databases">
        <authorList>
            <person name="Sears C."/>
            <person name="Carroll K."/>
            <person name="Sack B.R."/>
            <person name="Qadri F."/>
            <person name="Myers L.L."/>
            <person name="Chung G.-T."/>
            <person name="Escheverria P."/>
            <person name="Fraser C.M."/>
            <person name="Sadzewicz L."/>
            <person name="Shefchek K.A."/>
            <person name="Tallon L."/>
            <person name="Das S.P."/>
            <person name="Daugherty S."/>
            <person name="Mongodin E.F."/>
        </authorList>
    </citation>
    <scope>NUCLEOTIDE SEQUENCE [LARGE SCALE GENOMIC DNA]</scope>
    <source>
        <strain evidence="2 3">3978 T3 ii</strain>
    </source>
</reference>
<sequence length="84" mass="9782">MSRESHCLIVSCFHVIFCFLFYIYPFKPNGILFPEGFSAPVRNPARLAVKKYRKRSEDDYFTATSPQGRLAGLLRTRGYLCRKK</sequence>
<name>A0A078RYH7_BACUN</name>
<accession>A0A078RYH7</accession>
<keyword evidence="1" id="KW-1133">Transmembrane helix</keyword>
<keyword evidence="1" id="KW-0472">Membrane</keyword>
<comment type="caution">
    <text evidence="2">The sequence shown here is derived from an EMBL/GenBank/DDBJ whole genome shotgun (WGS) entry which is preliminary data.</text>
</comment>
<dbReference type="Proteomes" id="UP000028013">
    <property type="component" value="Unassembled WGS sequence"/>
</dbReference>
<dbReference type="AlphaFoldDB" id="A0A078RYH7"/>
<organism evidence="2 3">
    <name type="scientific">Bacteroides uniformis str. 3978 T3 ii</name>
    <dbReference type="NCBI Taxonomy" id="1339349"/>
    <lineage>
        <taxon>Bacteria</taxon>
        <taxon>Pseudomonadati</taxon>
        <taxon>Bacteroidota</taxon>
        <taxon>Bacteroidia</taxon>
        <taxon>Bacteroidales</taxon>
        <taxon>Bacteroidaceae</taxon>
        <taxon>Bacteroides</taxon>
    </lineage>
</organism>
<evidence type="ECO:0000256" key="1">
    <source>
        <dbReference type="SAM" id="Phobius"/>
    </source>
</evidence>
<evidence type="ECO:0000313" key="3">
    <source>
        <dbReference type="Proteomes" id="UP000028013"/>
    </source>
</evidence>
<dbReference type="EMBL" id="JNHN01000174">
    <property type="protein sequence ID" value="KDS50289.1"/>
    <property type="molecule type" value="Genomic_DNA"/>
</dbReference>
<gene>
    <name evidence="2" type="ORF">M094_1214</name>
</gene>
<dbReference type="PATRIC" id="fig|1339349.3.peg.2390"/>
<feature type="transmembrane region" description="Helical" evidence="1">
    <location>
        <begin position="7"/>
        <end position="24"/>
    </location>
</feature>
<keyword evidence="1" id="KW-0812">Transmembrane</keyword>
<evidence type="ECO:0000313" key="2">
    <source>
        <dbReference type="EMBL" id="KDS50289.1"/>
    </source>
</evidence>